<dbReference type="AlphaFoldDB" id="A0A401K074"/>
<evidence type="ECO:0000256" key="2">
    <source>
        <dbReference type="PIRNR" id="PIRNR006276"/>
    </source>
</evidence>
<dbReference type="PANTHER" id="PTHR46268">
    <property type="entry name" value="STRESS RESPONSE PROTEIN NHAX"/>
    <property type="match status" value="1"/>
</dbReference>
<dbReference type="EMBL" id="BGOW01000047">
    <property type="protein sequence ID" value="GCB02297.1"/>
    <property type="molecule type" value="Genomic_DNA"/>
</dbReference>
<comment type="caution">
    <text evidence="4">The sequence shown here is derived from an EMBL/GenBank/DDBJ whole genome shotgun (WGS) entry which is preliminary data.</text>
</comment>
<reference evidence="4 5" key="1">
    <citation type="journal article" date="2019" name="Front. Microbiol.">
        <title>Genomes of Neutrophilic Sulfur-Oxidizing Chemolithoautotrophs Representing 9 Proteobacterial Species From 8 Genera.</title>
        <authorList>
            <person name="Watanabe T."/>
            <person name="Kojima H."/>
            <person name="Umezawa K."/>
            <person name="Hori C."/>
            <person name="Takasuka T.E."/>
            <person name="Kato Y."/>
            <person name="Fukui M."/>
        </authorList>
    </citation>
    <scope>NUCLEOTIDE SEQUENCE [LARGE SCALE GENOMIC DNA]</scope>
    <source>
        <strain evidence="4 5">TTN</strain>
    </source>
</reference>
<dbReference type="PANTHER" id="PTHR46268:SF6">
    <property type="entry name" value="UNIVERSAL STRESS PROTEIN UP12"/>
    <property type="match status" value="1"/>
</dbReference>
<dbReference type="OrthoDB" id="5295044at2"/>
<dbReference type="PROSITE" id="PS00018">
    <property type="entry name" value="EF_HAND_1"/>
    <property type="match status" value="1"/>
</dbReference>
<name>A0A401K074_9PROT</name>
<comment type="similarity">
    <text evidence="1 2">Belongs to the universal stress protein A family.</text>
</comment>
<dbReference type="RefSeq" id="WP_124706327.1">
    <property type="nucleotide sequence ID" value="NZ_BGOW01000047.1"/>
</dbReference>
<evidence type="ECO:0000313" key="5">
    <source>
        <dbReference type="Proteomes" id="UP000286806"/>
    </source>
</evidence>
<evidence type="ECO:0000259" key="3">
    <source>
        <dbReference type="Pfam" id="PF00582"/>
    </source>
</evidence>
<evidence type="ECO:0000313" key="4">
    <source>
        <dbReference type="EMBL" id="GCB02297.1"/>
    </source>
</evidence>
<organism evidence="4 5">
    <name type="scientific">Sulfuriferula multivorans</name>
    <dbReference type="NCBI Taxonomy" id="1559896"/>
    <lineage>
        <taxon>Bacteria</taxon>
        <taxon>Pseudomonadati</taxon>
        <taxon>Pseudomonadota</taxon>
        <taxon>Betaproteobacteria</taxon>
        <taxon>Nitrosomonadales</taxon>
        <taxon>Sulfuricellaceae</taxon>
        <taxon>Sulfuriferula</taxon>
    </lineage>
</organism>
<dbReference type="CDD" id="cd00293">
    <property type="entry name" value="USP-like"/>
    <property type="match status" value="1"/>
</dbReference>
<dbReference type="SUPFAM" id="SSF52402">
    <property type="entry name" value="Adenine nucleotide alpha hydrolases-like"/>
    <property type="match status" value="1"/>
</dbReference>
<proteinExistence type="inferred from homology"/>
<dbReference type="InterPro" id="IPR006016">
    <property type="entry name" value="UspA"/>
</dbReference>
<dbReference type="PIRSF" id="PIRSF006276">
    <property type="entry name" value="UspA"/>
    <property type="match status" value="1"/>
</dbReference>
<feature type="domain" description="UspA" evidence="3">
    <location>
        <begin position="1"/>
        <end position="146"/>
    </location>
</feature>
<sequence>MYERILVAVDGSSTSDKALEEAIKLALVHKATLRLVHVVDTAMMDVDNGGLVSVHEVWDALRQGGKTLLKKSEAHVQEADVSVDTVLLETLGVTRVATEIVKAAKEWPADLIVLGTHGRRGFVHLLLGSVAEDVVRMATTPVLLIRGE</sequence>
<evidence type="ECO:0000256" key="1">
    <source>
        <dbReference type="ARBA" id="ARBA00008791"/>
    </source>
</evidence>
<protein>
    <recommendedName>
        <fullName evidence="2">Universal stress protein</fullName>
    </recommendedName>
</protein>
<dbReference type="Gene3D" id="3.40.50.620">
    <property type="entry name" value="HUPs"/>
    <property type="match status" value="1"/>
</dbReference>
<dbReference type="GO" id="GO:0005737">
    <property type="term" value="C:cytoplasm"/>
    <property type="evidence" value="ECO:0007669"/>
    <property type="project" value="UniProtKB-SubCell"/>
</dbReference>
<keyword evidence="5" id="KW-1185">Reference proteome</keyword>
<gene>
    <name evidence="4" type="ORF">SFMTTN_3405</name>
</gene>
<keyword evidence="2" id="KW-0963">Cytoplasm</keyword>
<dbReference type="PRINTS" id="PR01438">
    <property type="entry name" value="UNVRSLSTRESS"/>
</dbReference>
<dbReference type="Proteomes" id="UP000286806">
    <property type="component" value="Unassembled WGS sequence"/>
</dbReference>
<comment type="subcellular location">
    <subcellularLocation>
        <location evidence="2">Cytoplasm</location>
    </subcellularLocation>
</comment>
<dbReference type="InterPro" id="IPR014729">
    <property type="entry name" value="Rossmann-like_a/b/a_fold"/>
</dbReference>
<dbReference type="Pfam" id="PF00582">
    <property type="entry name" value="Usp"/>
    <property type="match status" value="1"/>
</dbReference>
<accession>A0A401K074</accession>
<dbReference type="InterPro" id="IPR006015">
    <property type="entry name" value="Universal_stress_UspA"/>
</dbReference>
<dbReference type="InterPro" id="IPR018247">
    <property type="entry name" value="EF_Hand_1_Ca_BS"/>
</dbReference>